<dbReference type="EMBL" id="JAEPCM010000299">
    <property type="protein sequence ID" value="MCG7946453.1"/>
    <property type="molecule type" value="Genomic_DNA"/>
</dbReference>
<dbReference type="InterPro" id="IPR036366">
    <property type="entry name" value="PGBDSf"/>
</dbReference>
<dbReference type="InterPro" id="IPR002477">
    <property type="entry name" value="Peptidoglycan-bd-like"/>
</dbReference>
<evidence type="ECO:0000259" key="1">
    <source>
        <dbReference type="Pfam" id="PF01471"/>
    </source>
</evidence>
<proteinExistence type="predicted"/>
<accession>A0A9E4KCE4</accession>
<evidence type="ECO:0000313" key="2">
    <source>
        <dbReference type="EMBL" id="MCG7946453.1"/>
    </source>
</evidence>
<comment type="caution">
    <text evidence="2">The sequence shown here is derived from an EMBL/GenBank/DDBJ whole genome shotgun (WGS) entry which is preliminary data.</text>
</comment>
<dbReference type="AlphaFoldDB" id="A0A9E4KCE4"/>
<name>A0A9E4KCE4_9GAMM</name>
<dbReference type="Gene3D" id="1.10.101.10">
    <property type="entry name" value="PGBD-like superfamily/PGBD"/>
    <property type="match status" value="1"/>
</dbReference>
<evidence type="ECO:0000313" key="3">
    <source>
        <dbReference type="Proteomes" id="UP000886667"/>
    </source>
</evidence>
<dbReference type="Pfam" id="PF01471">
    <property type="entry name" value="PG_binding_1"/>
    <property type="match status" value="1"/>
</dbReference>
<gene>
    <name evidence="2" type="ORF">JAZ07_08940</name>
</gene>
<dbReference type="SUPFAM" id="SSF47090">
    <property type="entry name" value="PGBD-like"/>
    <property type="match status" value="1"/>
</dbReference>
<sequence>MQPIPNRVIRIGLRGGDVAKVQESLNKALPTKPGLKVDGIFGSQTATRTRLFQHQNQLKADSLVGPKTLTKLAQMATKLAFRLVAPKTSGGDWKPGQK</sequence>
<protein>
    <submittedName>
        <fullName evidence="2">Peptidoglycan-binding protein</fullName>
    </submittedName>
</protein>
<dbReference type="InterPro" id="IPR036365">
    <property type="entry name" value="PGBD-like_sf"/>
</dbReference>
<organism evidence="2 3">
    <name type="scientific">Candidatus Thiodiazotropha taylori</name>
    <dbReference type="NCBI Taxonomy" id="2792791"/>
    <lineage>
        <taxon>Bacteria</taxon>
        <taxon>Pseudomonadati</taxon>
        <taxon>Pseudomonadota</taxon>
        <taxon>Gammaproteobacteria</taxon>
        <taxon>Chromatiales</taxon>
        <taxon>Sedimenticolaceae</taxon>
        <taxon>Candidatus Thiodiazotropha</taxon>
    </lineage>
</organism>
<feature type="domain" description="Peptidoglycan binding-like" evidence="1">
    <location>
        <begin position="14"/>
        <end position="72"/>
    </location>
</feature>
<dbReference type="Proteomes" id="UP000886667">
    <property type="component" value="Unassembled WGS sequence"/>
</dbReference>
<reference evidence="2" key="1">
    <citation type="journal article" date="2021" name="Proc. Natl. Acad. Sci. U.S.A.">
        <title>Global biogeography of chemosynthetic symbionts reveals both localized and globally distributed symbiont groups. .</title>
        <authorList>
            <person name="Osvatic J.T."/>
            <person name="Wilkins L.G.E."/>
            <person name="Leibrecht L."/>
            <person name="Leray M."/>
            <person name="Zauner S."/>
            <person name="Polzin J."/>
            <person name="Camacho Y."/>
            <person name="Gros O."/>
            <person name="van Gils J.A."/>
            <person name="Eisen J.A."/>
            <person name="Petersen J.M."/>
            <person name="Yuen B."/>
        </authorList>
    </citation>
    <scope>NUCLEOTIDE SEQUENCE</scope>
    <source>
        <strain evidence="2">MAGclacostrist064TRANS</strain>
    </source>
</reference>